<comment type="subcellular location">
    <subcellularLocation>
        <location evidence="1">Nucleus</location>
    </subcellularLocation>
</comment>
<proteinExistence type="predicted"/>
<feature type="compositionally biased region" description="Polar residues" evidence="7">
    <location>
        <begin position="48"/>
        <end position="59"/>
    </location>
</feature>
<keyword evidence="10" id="KW-1185">Reference proteome</keyword>
<dbReference type="CDD" id="cd12148">
    <property type="entry name" value="fungal_TF_MHR"/>
    <property type="match status" value="1"/>
</dbReference>
<evidence type="ECO:0000256" key="2">
    <source>
        <dbReference type="ARBA" id="ARBA00022723"/>
    </source>
</evidence>
<name>A0A1L7WL43_9HELO</name>
<feature type="domain" description="Xylanolytic transcriptional activator regulatory" evidence="8">
    <location>
        <begin position="372"/>
        <end position="575"/>
    </location>
</feature>
<feature type="compositionally biased region" description="Low complexity" evidence="7">
    <location>
        <begin position="202"/>
        <end position="214"/>
    </location>
</feature>
<keyword evidence="6" id="KW-0539">Nucleus</keyword>
<organism evidence="9 10">
    <name type="scientific">Phialocephala subalpina</name>
    <dbReference type="NCBI Taxonomy" id="576137"/>
    <lineage>
        <taxon>Eukaryota</taxon>
        <taxon>Fungi</taxon>
        <taxon>Dikarya</taxon>
        <taxon>Ascomycota</taxon>
        <taxon>Pezizomycotina</taxon>
        <taxon>Leotiomycetes</taxon>
        <taxon>Helotiales</taxon>
        <taxon>Mollisiaceae</taxon>
        <taxon>Phialocephala</taxon>
        <taxon>Phialocephala fortinii species complex</taxon>
    </lineage>
</organism>
<feature type="compositionally biased region" description="Basic and acidic residues" evidence="7">
    <location>
        <begin position="1"/>
        <end position="10"/>
    </location>
</feature>
<keyword evidence="2" id="KW-0479">Metal-binding</keyword>
<evidence type="ECO:0000256" key="4">
    <source>
        <dbReference type="ARBA" id="ARBA00022771"/>
    </source>
</evidence>
<dbReference type="STRING" id="576137.A0A1L7WL43"/>
<keyword evidence="4" id="KW-0863">Zinc-finger</keyword>
<dbReference type="GO" id="GO:0006351">
    <property type="term" value="P:DNA-templated transcription"/>
    <property type="evidence" value="ECO:0007669"/>
    <property type="project" value="InterPro"/>
</dbReference>
<dbReference type="GO" id="GO:0000981">
    <property type="term" value="F:DNA-binding transcription factor activity, RNA polymerase II-specific"/>
    <property type="evidence" value="ECO:0007669"/>
    <property type="project" value="InterPro"/>
</dbReference>
<dbReference type="OrthoDB" id="1405595at2759"/>
<evidence type="ECO:0000256" key="3">
    <source>
        <dbReference type="ARBA" id="ARBA00022737"/>
    </source>
</evidence>
<dbReference type="InterPro" id="IPR051059">
    <property type="entry name" value="VerF-like"/>
</dbReference>
<feature type="region of interest" description="Disordered" evidence="7">
    <location>
        <begin position="294"/>
        <end position="325"/>
    </location>
</feature>
<dbReference type="InterPro" id="IPR007219">
    <property type="entry name" value="XnlR_reg_dom"/>
</dbReference>
<dbReference type="Pfam" id="PF04082">
    <property type="entry name" value="Fungal_trans"/>
    <property type="match status" value="1"/>
</dbReference>
<evidence type="ECO:0000256" key="5">
    <source>
        <dbReference type="ARBA" id="ARBA00022833"/>
    </source>
</evidence>
<evidence type="ECO:0000313" key="9">
    <source>
        <dbReference type="EMBL" id="CZR53490.1"/>
    </source>
</evidence>
<evidence type="ECO:0000259" key="8">
    <source>
        <dbReference type="Pfam" id="PF04082"/>
    </source>
</evidence>
<keyword evidence="3" id="KW-0677">Repeat</keyword>
<evidence type="ECO:0000256" key="6">
    <source>
        <dbReference type="ARBA" id="ARBA00023242"/>
    </source>
</evidence>
<keyword evidence="5" id="KW-0862">Zinc</keyword>
<dbReference type="GO" id="GO:0000978">
    <property type="term" value="F:RNA polymerase II cis-regulatory region sequence-specific DNA binding"/>
    <property type="evidence" value="ECO:0007669"/>
    <property type="project" value="InterPro"/>
</dbReference>
<evidence type="ECO:0000256" key="1">
    <source>
        <dbReference type="ARBA" id="ARBA00004123"/>
    </source>
</evidence>
<protein>
    <recommendedName>
        <fullName evidence="8">Xylanolytic transcriptional activator regulatory domain-containing protein</fullName>
    </recommendedName>
</protein>
<feature type="region of interest" description="Disordered" evidence="7">
    <location>
        <begin position="1"/>
        <end position="99"/>
    </location>
</feature>
<gene>
    <name evidence="9" type="ORF">PAC_03369</name>
</gene>
<dbReference type="GO" id="GO:0005634">
    <property type="term" value="C:nucleus"/>
    <property type="evidence" value="ECO:0007669"/>
    <property type="project" value="UniProtKB-SubCell"/>
</dbReference>
<feature type="compositionally biased region" description="Polar residues" evidence="7">
    <location>
        <begin position="294"/>
        <end position="318"/>
    </location>
</feature>
<dbReference type="AlphaFoldDB" id="A0A1L7WL43"/>
<dbReference type="GO" id="GO:0008270">
    <property type="term" value="F:zinc ion binding"/>
    <property type="evidence" value="ECO:0007669"/>
    <property type="project" value="UniProtKB-KW"/>
</dbReference>
<feature type="compositionally biased region" description="Polar residues" evidence="7">
    <location>
        <begin position="79"/>
        <end position="90"/>
    </location>
</feature>
<sequence length="718" mass="80138">MARHREKDEEAGGEGLGRLQTRKRLWRDSNGAVVAKRRPELEKKRRTSSNSKNRGNPVSQGVEVDSRAYPQGHVPISPPGSSQDHQSNGPDSIELSEKSAVPPAEELWPMQMGDVSILDQAGTLAEPYDFLCNASWGSQPQESATADLLYNDFFAPDTASSFQNPFTTMSYYNWLLGNENWASTGGFDATGLEMTKLPMGITTSAPHAPSSTTSRGLSGSDISGDYGSNGQYYDVPNHGLKLSAPSSSLSNSTYSTEESTPETSAANQILAMSQMAESNFAASLGYQDANIPRQPQAQMAESPSFMPTPTNSRTSLESGRSKHSRRLPVINEAARQAVLDLVHRARPKAPDDTEITIDHELLQLSVLQEYCDLYFKRFNAAYPLLHQATFEPSQVDALLLTSVLLLGATYSDKDSHLFAICIHDIMRAQIFGSLAFNTRPKLWMLQTILLVECFGKSRAGQLQHDMSHLFHGLLINLIRRSDCQSARCVAPDEHDDLDRLWKAEVDAEQKRRLALLCFMWDTQHAVLFSQSLCMNAAELKLTLPWNDTLWEAESPEEWHAANSMEKPQPQYLAVLKTYFVPGLVTTGKDESWQSRISRSYDTWKSDFDTYSKNTLPTLDDNDHEKAEFQKFCVATLAVYHSSHIILQVDINDLQIFAEASHIIGRPVTKVDRERSKARIERWAKHSSISAAKAGSHAARILRDGIRKLKDWDAGDYFQ</sequence>
<reference evidence="9 10" key="1">
    <citation type="submission" date="2016-03" db="EMBL/GenBank/DDBJ databases">
        <authorList>
            <person name="Ploux O."/>
        </authorList>
    </citation>
    <scope>NUCLEOTIDE SEQUENCE [LARGE SCALE GENOMIC DNA]</scope>
    <source>
        <strain evidence="9 10">UAMH 11012</strain>
    </source>
</reference>
<dbReference type="EMBL" id="FJOG01000003">
    <property type="protein sequence ID" value="CZR53490.1"/>
    <property type="molecule type" value="Genomic_DNA"/>
</dbReference>
<evidence type="ECO:0000313" key="10">
    <source>
        <dbReference type="Proteomes" id="UP000184330"/>
    </source>
</evidence>
<dbReference type="PANTHER" id="PTHR40626:SF18">
    <property type="entry name" value="NICOTINATE CATABOLISM CLUSTER-SPECIFIC TRANSCRIPTION FACTOR"/>
    <property type="match status" value="1"/>
</dbReference>
<evidence type="ECO:0000256" key="7">
    <source>
        <dbReference type="SAM" id="MobiDB-lite"/>
    </source>
</evidence>
<dbReference type="Proteomes" id="UP000184330">
    <property type="component" value="Unassembled WGS sequence"/>
</dbReference>
<accession>A0A1L7WL43</accession>
<dbReference type="PANTHER" id="PTHR40626">
    <property type="entry name" value="MIP31509P"/>
    <property type="match status" value="1"/>
</dbReference>
<dbReference type="GO" id="GO:0000785">
    <property type="term" value="C:chromatin"/>
    <property type="evidence" value="ECO:0007669"/>
    <property type="project" value="TreeGrafter"/>
</dbReference>
<feature type="region of interest" description="Disordered" evidence="7">
    <location>
        <begin position="244"/>
        <end position="264"/>
    </location>
</feature>
<feature type="region of interest" description="Disordered" evidence="7">
    <location>
        <begin position="201"/>
        <end position="223"/>
    </location>
</feature>